<keyword evidence="2" id="KW-1185">Reference proteome</keyword>
<accession>A0AA86J4X6</accession>
<reference evidence="1 2" key="1">
    <citation type="submission" date="2023-10" db="EMBL/GenBank/DDBJ databases">
        <title>Complete Genome Sequence of Limnobacter thiooxidans CS-K2T, Isolated from freshwater lake sediments in Bavaria, Germany.</title>
        <authorList>
            <person name="Naruki M."/>
            <person name="Watanabe A."/>
            <person name="Warashina T."/>
            <person name="Morita T."/>
            <person name="Arakawa K."/>
        </authorList>
    </citation>
    <scope>NUCLEOTIDE SEQUENCE [LARGE SCALE GENOMIC DNA]</scope>
    <source>
        <strain evidence="1 2">CS-K2</strain>
    </source>
</reference>
<gene>
    <name evidence="1" type="ORF">RGQ30_03010</name>
</gene>
<evidence type="ECO:0000313" key="2">
    <source>
        <dbReference type="Proteomes" id="UP001329151"/>
    </source>
</evidence>
<organism evidence="1 2">
    <name type="scientific">Limnobacter thiooxidans</name>
    <dbReference type="NCBI Taxonomy" id="131080"/>
    <lineage>
        <taxon>Bacteria</taxon>
        <taxon>Pseudomonadati</taxon>
        <taxon>Pseudomonadota</taxon>
        <taxon>Betaproteobacteria</taxon>
        <taxon>Burkholderiales</taxon>
        <taxon>Burkholderiaceae</taxon>
        <taxon>Limnobacter</taxon>
    </lineage>
</organism>
<dbReference type="KEGG" id="lto:RGQ30_03010"/>
<protein>
    <submittedName>
        <fullName evidence="1">Uncharacterized protein</fullName>
    </submittedName>
</protein>
<proteinExistence type="predicted"/>
<evidence type="ECO:0000313" key="1">
    <source>
        <dbReference type="EMBL" id="BET24800.1"/>
    </source>
</evidence>
<dbReference type="AlphaFoldDB" id="A0AA86J4X6"/>
<sequence length="52" mass="5376">MWIDSADVANAAGLPNSALKTADPFLIPSTTHKASAKKMAEALWCPVAHAVG</sequence>
<dbReference type="EMBL" id="AP028947">
    <property type="protein sequence ID" value="BET24800.1"/>
    <property type="molecule type" value="Genomic_DNA"/>
</dbReference>
<name>A0AA86J4X6_9BURK</name>
<dbReference type="Proteomes" id="UP001329151">
    <property type="component" value="Chromosome"/>
</dbReference>
<dbReference type="RefSeq" id="WP_298219407.1">
    <property type="nucleotide sequence ID" value="NZ_AP028947.1"/>
</dbReference>